<dbReference type="EMBL" id="GISG01047571">
    <property type="protein sequence ID" value="MBA4624395.1"/>
    <property type="molecule type" value="Transcribed_RNA"/>
</dbReference>
<protein>
    <submittedName>
        <fullName evidence="1">Uncharacterized protein</fullName>
    </submittedName>
</protein>
<organism evidence="1">
    <name type="scientific">Opuntia streptacantha</name>
    <name type="common">Prickly pear cactus</name>
    <name type="synonym">Opuntia cardona</name>
    <dbReference type="NCBI Taxonomy" id="393608"/>
    <lineage>
        <taxon>Eukaryota</taxon>
        <taxon>Viridiplantae</taxon>
        <taxon>Streptophyta</taxon>
        <taxon>Embryophyta</taxon>
        <taxon>Tracheophyta</taxon>
        <taxon>Spermatophyta</taxon>
        <taxon>Magnoliopsida</taxon>
        <taxon>eudicotyledons</taxon>
        <taxon>Gunneridae</taxon>
        <taxon>Pentapetalae</taxon>
        <taxon>Caryophyllales</taxon>
        <taxon>Cactineae</taxon>
        <taxon>Cactaceae</taxon>
        <taxon>Opuntioideae</taxon>
        <taxon>Opuntia</taxon>
    </lineage>
</organism>
<evidence type="ECO:0000313" key="1">
    <source>
        <dbReference type="EMBL" id="MBA4624395.1"/>
    </source>
</evidence>
<reference evidence="1" key="2">
    <citation type="submission" date="2020-07" db="EMBL/GenBank/DDBJ databases">
        <authorList>
            <person name="Vera ALvarez R."/>
            <person name="Arias-Moreno D.M."/>
            <person name="Jimenez-Jacinto V."/>
            <person name="Jimenez-Bremont J.F."/>
            <person name="Swaminathan K."/>
            <person name="Moose S.P."/>
            <person name="Guerrero-Gonzalez M.L."/>
            <person name="Marino-Ramirez L."/>
            <person name="Landsman D."/>
            <person name="Rodriguez-Kessler M."/>
            <person name="Delgado-Sanchez P."/>
        </authorList>
    </citation>
    <scope>NUCLEOTIDE SEQUENCE</scope>
    <source>
        <tissue evidence="1">Cladode</tissue>
    </source>
</reference>
<name>A0A7C8YRH5_OPUST</name>
<dbReference type="AlphaFoldDB" id="A0A7C8YRH5"/>
<accession>A0A7C8YRH5</accession>
<sequence length="103" mass="11331">MGSRCQELEGCCLAGQYMCEGDGAFCILSAVYQSGFVVPKSVFIVSVAQSSVVPFPPALCGDEFLVRRTRILVWLDYHETSSAMVKFTSLPFVFFYSSPLLVV</sequence>
<proteinExistence type="predicted"/>
<reference evidence="1" key="1">
    <citation type="journal article" date="2013" name="J. Plant Res.">
        <title>Effect of fungi and light on seed germination of three Opuntia species from semiarid lands of central Mexico.</title>
        <authorList>
            <person name="Delgado-Sanchez P."/>
            <person name="Jimenez-Bremont J.F."/>
            <person name="Guerrero-Gonzalez Mde L."/>
            <person name="Flores J."/>
        </authorList>
    </citation>
    <scope>NUCLEOTIDE SEQUENCE</scope>
    <source>
        <tissue evidence="1">Cladode</tissue>
    </source>
</reference>